<dbReference type="GO" id="GO:0015093">
    <property type="term" value="F:ferrous iron transmembrane transporter activity"/>
    <property type="evidence" value="ECO:0007669"/>
    <property type="project" value="TreeGrafter"/>
</dbReference>
<sequence>MIAGTSTDPALQAPLGTLVDIMANTQEQGGQAEVWGYTNSYYLISGGLAGMMEHGIMFPVDTLKTRMQATAGSRIGIESAFKATLSHGGPLALYRGVFPGMLGAFPSHAAYFAVYEHVKRLIGINQEEETLLQYAVAGACATVGHDLFHTPFDVLKQRLQMSDYNPGSVNALRGLLGREGIRALFVSVPTTVAMNIPFAAVHFSTYETIKKILRVSEEELESSFWKYTIAGGIGGTLGGLISNPFDVIKTRQQLGLAPPNVFKAFADGYRQEGAALFAKGMRARLLYFAPSAAIAMTSYEVVKWVLSATHFAALFRTKNPSTPGAHHHCH</sequence>
<dbReference type="PROSITE" id="PS50920">
    <property type="entry name" value="SOLCAR"/>
    <property type="match status" value="3"/>
</dbReference>
<evidence type="ECO:0000256" key="10">
    <source>
        <dbReference type="RuleBase" id="RU000488"/>
    </source>
</evidence>
<accession>A0A7S4G723</accession>
<dbReference type="Pfam" id="PF00153">
    <property type="entry name" value="Mito_carr"/>
    <property type="match status" value="3"/>
</dbReference>
<proteinExistence type="inferred from homology"/>
<comment type="similarity">
    <text evidence="2 10">Belongs to the mitochondrial carrier (TC 2.A.29) family.</text>
</comment>
<dbReference type="PRINTS" id="PR00926">
    <property type="entry name" value="MITOCARRIER"/>
</dbReference>
<organism evidence="11">
    <name type="scientific">Eutreptiella gymnastica</name>
    <dbReference type="NCBI Taxonomy" id="73025"/>
    <lineage>
        <taxon>Eukaryota</taxon>
        <taxon>Discoba</taxon>
        <taxon>Euglenozoa</taxon>
        <taxon>Euglenida</taxon>
        <taxon>Spirocuta</taxon>
        <taxon>Euglenophyceae</taxon>
        <taxon>Eutreptiales</taxon>
        <taxon>Eutreptiaceae</taxon>
        <taxon>Eutreptiella</taxon>
    </lineage>
</organism>
<dbReference type="EMBL" id="HBJA01111742">
    <property type="protein sequence ID" value="CAE0827290.1"/>
    <property type="molecule type" value="Transcribed_RNA"/>
</dbReference>
<evidence type="ECO:0000256" key="9">
    <source>
        <dbReference type="PROSITE-ProRule" id="PRU00282"/>
    </source>
</evidence>
<dbReference type="GO" id="GO:0031966">
    <property type="term" value="C:mitochondrial membrane"/>
    <property type="evidence" value="ECO:0007669"/>
    <property type="project" value="UniProtKB-SubCell"/>
</dbReference>
<gene>
    <name evidence="11" type="ORF">EGYM00163_LOCUS38551</name>
</gene>
<protein>
    <recommendedName>
        <fullName evidence="12">Mitochondrial carrier protein</fullName>
    </recommendedName>
</protein>
<keyword evidence="5" id="KW-0677">Repeat</keyword>
<keyword evidence="6" id="KW-1133">Transmembrane helix</keyword>
<evidence type="ECO:0000256" key="6">
    <source>
        <dbReference type="ARBA" id="ARBA00022989"/>
    </source>
</evidence>
<keyword evidence="4 9" id="KW-0812">Transmembrane</keyword>
<feature type="repeat" description="Solcar" evidence="9">
    <location>
        <begin position="129"/>
        <end position="212"/>
    </location>
</feature>
<reference evidence="11" key="1">
    <citation type="submission" date="2021-01" db="EMBL/GenBank/DDBJ databases">
        <authorList>
            <person name="Corre E."/>
            <person name="Pelletier E."/>
            <person name="Niang G."/>
            <person name="Scheremetjew M."/>
            <person name="Finn R."/>
            <person name="Kale V."/>
            <person name="Holt S."/>
            <person name="Cochrane G."/>
            <person name="Meng A."/>
            <person name="Brown T."/>
            <person name="Cohen L."/>
        </authorList>
    </citation>
    <scope>NUCLEOTIDE SEQUENCE</scope>
    <source>
        <strain evidence="11">CCMP1594</strain>
    </source>
</reference>
<dbReference type="InterPro" id="IPR002067">
    <property type="entry name" value="MCP"/>
</dbReference>
<dbReference type="SUPFAM" id="SSF103506">
    <property type="entry name" value="Mitochondrial carrier"/>
    <property type="match status" value="1"/>
</dbReference>
<dbReference type="GO" id="GO:0048250">
    <property type="term" value="P:iron import into the mitochondrion"/>
    <property type="evidence" value="ECO:0007669"/>
    <property type="project" value="TreeGrafter"/>
</dbReference>
<dbReference type="InterPro" id="IPR023395">
    <property type="entry name" value="MCP_dom_sf"/>
</dbReference>
<evidence type="ECO:0000313" key="11">
    <source>
        <dbReference type="EMBL" id="CAE0827290.1"/>
    </source>
</evidence>
<evidence type="ECO:0008006" key="12">
    <source>
        <dbReference type="Google" id="ProtNLM"/>
    </source>
</evidence>
<dbReference type="PANTHER" id="PTHR45758">
    <property type="entry name" value="MITOFERRIN-1-RELATED"/>
    <property type="match status" value="1"/>
</dbReference>
<dbReference type="InterPro" id="IPR018108">
    <property type="entry name" value="MCP_transmembrane"/>
</dbReference>
<keyword evidence="7" id="KW-0496">Mitochondrion</keyword>
<evidence type="ECO:0000256" key="8">
    <source>
        <dbReference type="ARBA" id="ARBA00023136"/>
    </source>
</evidence>
<dbReference type="PANTHER" id="PTHR45758:SF4">
    <property type="entry name" value="MITOFERRIN-1"/>
    <property type="match status" value="1"/>
</dbReference>
<name>A0A7S4G723_9EUGL</name>
<evidence type="ECO:0000256" key="1">
    <source>
        <dbReference type="ARBA" id="ARBA00004225"/>
    </source>
</evidence>
<evidence type="ECO:0000256" key="2">
    <source>
        <dbReference type="ARBA" id="ARBA00006375"/>
    </source>
</evidence>
<keyword evidence="3 10" id="KW-0813">Transport</keyword>
<feature type="repeat" description="Solcar" evidence="9">
    <location>
        <begin position="222"/>
        <end position="305"/>
    </location>
</feature>
<dbReference type="Gene3D" id="1.50.40.10">
    <property type="entry name" value="Mitochondrial carrier domain"/>
    <property type="match status" value="2"/>
</dbReference>
<evidence type="ECO:0000256" key="3">
    <source>
        <dbReference type="ARBA" id="ARBA00022448"/>
    </source>
</evidence>
<keyword evidence="8 9" id="KW-0472">Membrane</keyword>
<evidence type="ECO:0000256" key="5">
    <source>
        <dbReference type="ARBA" id="ARBA00022737"/>
    </source>
</evidence>
<feature type="repeat" description="Solcar" evidence="9">
    <location>
        <begin position="37"/>
        <end position="121"/>
    </location>
</feature>
<evidence type="ECO:0000256" key="7">
    <source>
        <dbReference type="ARBA" id="ARBA00023128"/>
    </source>
</evidence>
<comment type="subcellular location">
    <subcellularLocation>
        <location evidence="1">Mitochondrion membrane</location>
        <topology evidence="1">Multi-pass membrane protein</topology>
    </subcellularLocation>
</comment>
<evidence type="ECO:0000256" key="4">
    <source>
        <dbReference type="ARBA" id="ARBA00022692"/>
    </source>
</evidence>
<dbReference type="AlphaFoldDB" id="A0A7S4G723"/>